<evidence type="ECO:0000313" key="1">
    <source>
        <dbReference type="EMBL" id="GBO33360.1"/>
    </source>
</evidence>
<dbReference type="AlphaFoldDB" id="A0A4Y2WB09"/>
<name>A0A4Y2WB09_ARAVE</name>
<gene>
    <name evidence="1" type="ORF">AVEN_197406_1</name>
</gene>
<keyword evidence="2" id="KW-1185">Reference proteome</keyword>
<proteinExistence type="predicted"/>
<dbReference type="EMBL" id="BGPR01056915">
    <property type="protein sequence ID" value="GBO33360.1"/>
    <property type="molecule type" value="Genomic_DNA"/>
</dbReference>
<dbReference type="Proteomes" id="UP000499080">
    <property type="component" value="Unassembled WGS sequence"/>
</dbReference>
<organism evidence="1 2">
    <name type="scientific">Araneus ventricosus</name>
    <name type="common">Orbweaver spider</name>
    <name type="synonym">Epeira ventricosa</name>
    <dbReference type="NCBI Taxonomy" id="182803"/>
    <lineage>
        <taxon>Eukaryota</taxon>
        <taxon>Metazoa</taxon>
        <taxon>Ecdysozoa</taxon>
        <taxon>Arthropoda</taxon>
        <taxon>Chelicerata</taxon>
        <taxon>Arachnida</taxon>
        <taxon>Araneae</taxon>
        <taxon>Araneomorphae</taxon>
        <taxon>Entelegynae</taxon>
        <taxon>Araneoidea</taxon>
        <taxon>Araneidae</taxon>
        <taxon>Araneus</taxon>
    </lineage>
</organism>
<protein>
    <submittedName>
        <fullName evidence="1">Uncharacterized protein</fullName>
    </submittedName>
</protein>
<evidence type="ECO:0000313" key="2">
    <source>
        <dbReference type="Proteomes" id="UP000499080"/>
    </source>
</evidence>
<accession>A0A4Y2WB09</accession>
<sequence length="85" mass="9845">MDAFTVAPVKFNCDDGVAFSARPGTSWQFRPVPRLNERLCQGMNLPRDLPAYCEHASVIGRILADRRRFLYIRRRIDFDTPISFL</sequence>
<comment type="caution">
    <text evidence="1">The sequence shown here is derived from an EMBL/GenBank/DDBJ whole genome shotgun (WGS) entry which is preliminary data.</text>
</comment>
<reference evidence="1 2" key="1">
    <citation type="journal article" date="2019" name="Sci. Rep.">
        <title>Orb-weaving spider Araneus ventricosus genome elucidates the spidroin gene catalogue.</title>
        <authorList>
            <person name="Kono N."/>
            <person name="Nakamura H."/>
            <person name="Ohtoshi R."/>
            <person name="Moran D.A.P."/>
            <person name="Shinohara A."/>
            <person name="Yoshida Y."/>
            <person name="Fujiwara M."/>
            <person name="Mori M."/>
            <person name="Tomita M."/>
            <person name="Arakawa K."/>
        </authorList>
    </citation>
    <scope>NUCLEOTIDE SEQUENCE [LARGE SCALE GENOMIC DNA]</scope>
</reference>